<dbReference type="RefSeq" id="WP_240637157.1">
    <property type="nucleotide sequence ID" value="NZ_QWKY01000020.1"/>
</dbReference>
<sequence>MWAMIVDAHLDLAHNVVDLGRNLTLPLAELRQQDAHPDVPVVTLPALREGQVGICFATLWVDPRKYIDPESAHQHALRQLEVYLRWEEQGWVRILRDQASLQRHLALWPEDHVTALVILIEGAECIREPGEVGFWKAQGVRLIGPAWNRTRYSGGTREPGGLSELGFELMHAMDENRLALDFSHMDEQAFWQALEVFEGSVCASHSNPRALLGGEDPPFANRHLSNAMIRAIGQRGGVIGTVLFGFFLDHTWQRGTERVKLEVVGQHMAHTAALIGWDKVGIGSDFDGGFGLHENPEGLNQPADLHKVGELVPAPFRQGVLGQNWLRWLQGVLPF</sequence>
<dbReference type="PANTHER" id="PTHR10443:SF12">
    <property type="entry name" value="DIPEPTIDASE"/>
    <property type="match status" value="1"/>
</dbReference>
<dbReference type="EMBL" id="QWKY01000020">
    <property type="protein sequence ID" value="RIH78763.1"/>
    <property type="molecule type" value="Genomic_DNA"/>
</dbReference>
<dbReference type="PANTHER" id="PTHR10443">
    <property type="entry name" value="MICROSOMAL DIPEPTIDASE"/>
    <property type="match status" value="1"/>
</dbReference>
<dbReference type="SUPFAM" id="SSF51556">
    <property type="entry name" value="Metallo-dependent hydrolases"/>
    <property type="match status" value="1"/>
</dbReference>
<dbReference type="Gene3D" id="3.20.20.140">
    <property type="entry name" value="Metal-dependent hydrolases"/>
    <property type="match status" value="1"/>
</dbReference>
<dbReference type="InterPro" id="IPR008257">
    <property type="entry name" value="Pept_M19"/>
</dbReference>
<protein>
    <submittedName>
        <fullName evidence="1">Membrane dipeptidase (Peptidase family M19)</fullName>
    </submittedName>
</protein>
<reference evidence="1 2" key="1">
    <citation type="submission" date="2018-08" db="EMBL/GenBank/DDBJ databases">
        <title>Meiothermus hypogaeus DSM 23238 genome sequencing project.</title>
        <authorList>
            <person name="Da Costa M.S."/>
            <person name="Albuquerque L."/>
            <person name="Raposo P."/>
            <person name="Froufe H.J.C."/>
            <person name="Barroso C.S."/>
            <person name="Egas C."/>
        </authorList>
    </citation>
    <scope>NUCLEOTIDE SEQUENCE [LARGE SCALE GENOMIC DNA]</scope>
    <source>
        <strain evidence="1 2">DSM 23238</strain>
    </source>
</reference>
<dbReference type="Proteomes" id="UP000265443">
    <property type="component" value="Unassembled WGS sequence"/>
</dbReference>
<evidence type="ECO:0000313" key="2">
    <source>
        <dbReference type="Proteomes" id="UP000265443"/>
    </source>
</evidence>
<comment type="caution">
    <text evidence="1">The sequence shown here is derived from an EMBL/GenBank/DDBJ whole genome shotgun (WGS) entry which is preliminary data.</text>
</comment>
<dbReference type="PROSITE" id="PS51365">
    <property type="entry name" value="RENAL_DIPEPTIDASE_2"/>
    <property type="match status" value="1"/>
</dbReference>
<dbReference type="Pfam" id="PF01244">
    <property type="entry name" value="Peptidase_M19"/>
    <property type="match status" value="1"/>
</dbReference>
<gene>
    <name evidence="1" type="ORF">Mhypo_01456</name>
</gene>
<evidence type="ECO:0000313" key="1">
    <source>
        <dbReference type="EMBL" id="RIH78763.1"/>
    </source>
</evidence>
<name>A0ABX9MMN2_9DEIN</name>
<keyword evidence="2" id="KW-1185">Reference proteome</keyword>
<accession>A0ABX9MMN2</accession>
<proteinExistence type="predicted"/>
<organism evidence="1 2">
    <name type="scientific">Meiothermus hypogaeus</name>
    <dbReference type="NCBI Taxonomy" id="884155"/>
    <lineage>
        <taxon>Bacteria</taxon>
        <taxon>Thermotogati</taxon>
        <taxon>Deinococcota</taxon>
        <taxon>Deinococci</taxon>
        <taxon>Thermales</taxon>
        <taxon>Thermaceae</taxon>
        <taxon>Meiothermus</taxon>
    </lineage>
</organism>
<dbReference type="InterPro" id="IPR032466">
    <property type="entry name" value="Metal_Hydrolase"/>
</dbReference>